<dbReference type="AlphaFoldDB" id="A0A1D9MIP9"/>
<evidence type="ECO:0000313" key="2">
    <source>
        <dbReference type="EMBL" id="AOZ72162.1"/>
    </source>
</evidence>
<sequence length="80" mass="8492">MGPTLRGWPGGVLPPLRPEFAAGALGAQMPDRTLSTPPLPAQLFLMPVEGGTPPWSTALVMTLVMVANLVFMHLATRRVS</sequence>
<keyword evidence="1" id="KW-0812">Transmembrane</keyword>
<keyword evidence="3" id="KW-1185">Reference proteome</keyword>
<accession>A0A1D9MIP9</accession>
<dbReference type="Proteomes" id="UP000176288">
    <property type="component" value="Chromosome"/>
</dbReference>
<dbReference type="KEGG" id="avu:BK816_01660"/>
<gene>
    <name evidence="2" type="ORF">BK816_01660</name>
</gene>
<reference evidence="2 3" key="1">
    <citation type="submission" date="2016-10" db="EMBL/GenBank/DDBJ databases">
        <title>Actinomyces aegypiusis sp. nov., isolated from the Aegypius monachus in Qinghai Tibet Plateau China.</title>
        <authorList>
            <person name="Wang Y."/>
        </authorList>
    </citation>
    <scope>NUCLEOTIDE SEQUENCE [LARGE SCALE GENOMIC DNA]</scope>
    <source>
        <strain evidence="2 3">VUL4_3</strain>
    </source>
</reference>
<name>A0A1D9MIP9_9ACTO</name>
<feature type="transmembrane region" description="Helical" evidence="1">
    <location>
        <begin position="55"/>
        <end position="75"/>
    </location>
</feature>
<keyword evidence="1" id="KW-0472">Membrane</keyword>
<organism evidence="2 3">
    <name type="scientific">Boudabousia tangfeifanii</name>
    <dbReference type="NCBI Taxonomy" id="1912795"/>
    <lineage>
        <taxon>Bacteria</taxon>
        <taxon>Bacillati</taxon>
        <taxon>Actinomycetota</taxon>
        <taxon>Actinomycetes</taxon>
        <taxon>Actinomycetales</taxon>
        <taxon>Actinomycetaceae</taxon>
        <taxon>Boudabousia</taxon>
    </lineage>
</organism>
<evidence type="ECO:0000313" key="3">
    <source>
        <dbReference type="Proteomes" id="UP000176288"/>
    </source>
</evidence>
<protein>
    <submittedName>
        <fullName evidence="2">Uncharacterized protein</fullName>
    </submittedName>
</protein>
<dbReference type="RefSeq" id="WP_071163628.1">
    <property type="nucleotide sequence ID" value="NZ_CP017812.1"/>
</dbReference>
<proteinExistence type="predicted"/>
<keyword evidence="1" id="KW-1133">Transmembrane helix</keyword>
<evidence type="ECO:0000256" key="1">
    <source>
        <dbReference type="SAM" id="Phobius"/>
    </source>
</evidence>
<dbReference type="EMBL" id="CP017812">
    <property type="protein sequence ID" value="AOZ72162.1"/>
    <property type="molecule type" value="Genomic_DNA"/>
</dbReference>